<proteinExistence type="predicted"/>
<name>A0A512HB20_9PROT</name>
<dbReference type="Gene3D" id="1.10.287.110">
    <property type="entry name" value="DnaJ domain"/>
    <property type="match status" value="1"/>
</dbReference>
<evidence type="ECO:0000313" key="3">
    <source>
        <dbReference type="Proteomes" id="UP000321567"/>
    </source>
</evidence>
<feature type="compositionally biased region" description="Pro residues" evidence="1">
    <location>
        <begin position="133"/>
        <end position="148"/>
    </location>
</feature>
<dbReference type="RefSeq" id="WP_147164608.1">
    <property type="nucleotide sequence ID" value="NZ_BJZO01000090.1"/>
</dbReference>
<dbReference type="Proteomes" id="UP000321567">
    <property type="component" value="Unassembled WGS sequence"/>
</dbReference>
<gene>
    <name evidence="2" type="ORF">ROR02_27110</name>
</gene>
<comment type="caution">
    <text evidence="2">The sequence shown here is derived from an EMBL/GenBank/DDBJ whole genome shotgun (WGS) entry which is preliminary data.</text>
</comment>
<sequence>MAIEVKHSYTVPCASAFRDATLDLAYRRRVNAGDLARSVMLVVPPAVVEATEDPGEPPPGDREIVILKSGPSAGRPWRRKPRLQVRMVRGYTVPFVRKALAVALALDSGALRVLVDGEACPPLPAILADSIPQAPPPAPEPPPPPPGPDLSATVTRLEAEIERLRQERDRLRGFLPLLTGDTLPEGVGSREEALYVLGFPPGSDPDLGVVRSRFRQLATVLHPDSGLGDNARMSQLNQAMAFLRGR</sequence>
<organism evidence="2 3">
    <name type="scientific">Pararhodospirillum oryzae</name>
    <dbReference type="NCBI Taxonomy" id="478448"/>
    <lineage>
        <taxon>Bacteria</taxon>
        <taxon>Pseudomonadati</taxon>
        <taxon>Pseudomonadota</taxon>
        <taxon>Alphaproteobacteria</taxon>
        <taxon>Rhodospirillales</taxon>
        <taxon>Rhodospirillaceae</taxon>
        <taxon>Pararhodospirillum</taxon>
    </lineage>
</organism>
<evidence type="ECO:0000256" key="1">
    <source>
        <dbReference type="SAM" id="MobiDB-lite"/>
    </source>
</evidence>
<protein>
    <submittedName>
        <fullName evidence="2">Molecular chaperone DnaJ</fullName>
    </submittedName>
</protein>
<dbReference type="EMBL" id="BJZO01000090">
    <property type="protein sequence ID" value="GEO82580.1"/>
    <property type="molecule type" value="Genomic_DNA"/>
</dbReference>
<accession>A0A512HB20</accession>
<evidence type="ECO:0000313" key="2">
    <source>
        <dbReference type="EMBL" id="GEO82580.1"/>
    </source>
</evidence>
<dbReference type="OrthoDB" id="7302646at2"/>
<dbReference type="AlphaFoldDB" id="A0A512HB20"/>
<dbReference type="SUPFAM" id="SSF46565">
    <property type="entry name" value="Chaperone J-domain"/>
    <property type="match status" value="1"/>
</dbReference>
<dbReference type="InterPro" id="IPR036869">
    <property type="entry name" value="J_dom_sf"/>
</dbReference>
<reference evidence="2 3" key="1">
    <citation type="submission" date="2019-07" db="EMBL/GenBank/DDBJ databases">
        <title>Whole genome shotgun sequence of Rhodospirillum oryzae NBRC 107573.</title>
        <authorList>
            <person name="Hosoyama A."/>
            <person name="Uohara A."/>
            <person name="Ohji S."/>
            <person name="Ichikawa N."/>
        </authorList>
    </citation>
    <scope>NUCLEOTIDE SEQUENCE [LARGE SCALE GENOMIC DNA]</scope>
    <source>
        <strain evidence="2 3">NBRC 107573</strain>
    </source>
</reference>
<feature type="region of interest" description="Disordered" evidence="1">
    <location>
        <begin position="128"/>
        <end position="150"/>
    </location>
</feature>
<keyword evidence="3" id="KW-1185">Reference proteome</keyword>